<dbReference type="GO" id="GO:0008270">
    <property type="term" value="F:zinc ion binding"/>
    <property type="evidence" value="ECO:0007669"/>
    <property type="project" value="InterPro"/>
</dbReference>
<name>A0A1J5I8B7_9BACT</name>
<keyword evidence="3" id="KW-0862">Zinc</keyword>
<dbReference type="InterPro" id="IPR013785">
    <property type="entry name" value="Aldolase_TIM"/>
</dbReference>
<comment type="caution">
    <text evidence="4">The sequence shown here is derived from an EMBL/GenBank/DDBJ whole genome shotgun (WGS) entry which is preliminary data.</text>
</comment>
<feature type="binding site" evidence="3">
    <location>
        <position position="80"/>
    </location>
    <ligand>
        <name>Zn(2+)</name>
        <dbReference type="ChEBI" id="CHEBI:29105"/>
        <label>1</label>
        <note>catalytic</note>
    </ligand>
</feature>
<dbReference type="GO" id="GO:0005975">
    <property type="term" value="P:carbohydrate metabolic process"/>
    <property type="evidence" value="ECO:0007669"/>
    <property type="project" value="InterPro"/>
</dbReference>
<feature type="binding site" evidence="2">
    <location>
        <begin position="227"/>
        <end position="230"/>
    </location>
    <ligand>
        <name>dihydroxyacetone phosphate</name>
        <dbReference type="ChEBI" id="CHEBI:57642"/>
    </ligand>
</feature>
<dbReference type="InterPro" id="IPR050246">
    <property type="entry name" value="Class_II_FBP_aldolase"/>
</dbReference>
<feature type="binding site" evidence="3">
    <location>
        <position position="101"/>
    </location>
    <ligand>
        <name>Zn(2+)</name>
        <dbReference type="ChEBI" id="CHEBI:29105"/>
        <label>2</label>
    </ligand>
</feature>
<accession>A0A1J5I8B7</accession>
<proteinExistence type="predicted"/>
<feature type="binding site" evidence="2">
    <location>
        <begin position="206"/>
        <end position="208"/>
    </location>
    <ligand>
        <name>dihydroxyacetone phosphate</name>
        <dbReference type="ChEBI" id="CHEBI:57642"/>
    </ligand>
</feature>
<dbReference type="STRING" id="1805376.AUK05_01235"/>
<dbReference type="Pfam" id="PF01116">
    <property type="entry name" value="F_bP_aldolase"/>
    <property type="match status" value="1"/>
</dbReference>
<dbReference type="PIRSF" id="PIRSF001359">
    <property type="entry name" value="F_bP_aldolase_II"/>
    <property type="match status" value="1"/>
</dbReference>
<reference evidence="4 5" key="1">
    <citation type="journal article" date="2016" name="Environ. Microbiol.">
        <title>Genomic resolution of a cold subsurface aquifer community provides metabolic insights for novel microbes adapted to high CO concentrations.</title>
        <authorList>
            <person name="Probst A.J."/>
            <person name="Castelle C.J."/>
            <person name="Singh A."/>
            <person name="Brown C.T."/>
            <person name="Anantharaman K."/>
            <person name="Sharon I."/>
            <person name="Hug L.A."/>
            <person name="Burstein D."/>
            <person name="Emerson J.B."/>
            <person name="Thomas B.C."/>
            <person name="Banfield J.F."/>
        </authorList>
    </citation>
    <scope>NUCLEOTIDE SEQUENCE [LARGE SCALE GENOMIC DNA]</scope>
    <source>
        <strain evidence="4">CG2_30_35_20</strain>
    </source>
</reference>
<dbReference type="PANTHER" id="PTHR30304:SF0">
    <property type="entry name" value="D-TAGATOSE-1,6-BISPHOSPHATE ALDOLASE SUBUNIT GATY-RELATED"/>
    <property type="match status" value="1"/>
</dbReference>
<dbReference type="Proteomes" id="UP000182344">
    <property type="component" value="Unassembled WGS sequence"/>
</dbReference>
<dbReference type="SUPFAM" id="SSF51569">
    <property type="entry name" value="Aldolase"/>
    <property type="match status" value="1"/>
</dbReference>
<feature type="binding site" evidence="2">
    <location>
        <position position="176"/>
    </location>
    <ligand>
        <name>dihydroxyacetone phosphate</name>
        <dbReference type="ChEBI" id="CHEBI:57642"/>
    </ligand>
</feature>
<dbReference type="InterPro" id="IPR000771">
    <property type="entry name" value="FBA_II"/>
</dbReference>
<organism evidence="4 5">
    <name type="scientific">Candidatus Shapirobacteria bacterium CG2_30_35_20</name>
    <dbReference type="NCBI Taxonomy" id="1805376"/>
    <lineage>
        <taxon>Bacteria</taxon>
        <taxon>Candidatus Shapironibacteriota</taxon>
    </lineage>
</organism>
<dbReference type="PANTHER" id="PTHR30304">
    <property type="entry name" value="D-TAGATOSE-1,6-BISPHOSPHATE ALDOLASE"/>
    <property type="match status" value="1"/>
</dbReference>
<dbReference type="GO" id="GO:0016832">
    <property type="term" value="F:aldehyde-lyase activity"/>
    <property type="evidence" value="ECO:0007669"/>
    <property type="project" value="InterPro"/>
</dbReference>
<feature type="active site" description="Proton donor" evidence="1">
    <location>
        <position position="79"/>
    </location>
</feature>
<keyword evidence="3" id="KW-0479">Metal-binding</keyword>
<evidence type="ECO:0000256" key="3">
    <source>
        <dbReference type="PIRSR" id="PIRSR001359-3"/>
    </source>
</evidence>
<feature type="binding site" evidence="3">
    <location>
        <position position="175"/>
    </location>
    <ligand>
        <name>Zn(2+)</name>
        <dbReference type="ChEBI" id="CHEBI:29105"/>
        <label>1</label>
        <note>catalytic</note>
    </ligand>
</feature>
<evidence type="ECO:0000256" key="2">
    <source>
        <dbReference type="PIRSR" id="PIRSR001359-2"/>
    </source>
</evidence>
<evidence type="ECO:0008006" key="6">
    <source>
        <dbReference type="Google" id="ProtNLM"/>
    </source>
</evidence>
<feature type="binding site" evidence="3">
    <location>
        <position position="133"/>
    </location>
    <ligand>
        <name>Zn(2+)</name>
        <dbReference type="ChEBI" id="CHEBI:29105"/>
        <label>2</label>
    </ligand>
</feature>
<feature type="binding site" evidence="3">
    <location>
        <position position="205"/>
    </location>
    <ligand>
        <name>Zn(2+)</name>
        <dbReference type="ChEBI" id="CHEBI:29105"/>
        <label>1</label>
        <note>catalytic</note>
    </ligand>
</feature>
<evidence type="ECO:0000256" key="1">
    <source>
        <dbReference type="PIRSR" id="PIRSR001359-1"/>
    </source>
</evidence>
<dbReference type="Gene3D" id="3.20.20.70">
    <property type="entry name" value="Aldolase class I"/>
    <property type="match status" value="1"/>
</dbReference>
<protein>
    <recommendedName>
        <fullName evidence="6">Ketose-bisphosphate aldolase</fullName>
    </recommendedName>
</protein>
<sequence length="281" mass="31553">MITLRETFQKYFSDHQALPAFNIDSFEIFQAVEMAVSETKLPCLVQLSQNEDKFIEAEKLFLLVKKAQLNNLPIYLNMDHCHDLNRMVNLVKLGFDMVHFDGSNLDYQENLDTATALVKKLKEINPNIVVEVEFNKINLIENGVNPESFTNPKQALEFISKTQADLLAISIGNIHGVNTSTPETINLDLFTQIVGVLPNHFFTLHGGSGIDLAQIKSAIRLGIVKININTDLRLAFKKSLLTSINSSPSEKIYDYLSPAIDDVKKIAIEKLTNFSLTNTIN</sequence>
<comment type="cofactor">
    <cofactor evidence="3">
        <name>Zn(2+)</name>
        <dbReference type="ChEBI" id="CHEBI:29105"/>
    </cofactor>
    <text evidence="3">Binds 2 Zn(2+) ions per subunit. One is catalytic and the other provides a structural contribution.</text>
</comment>
<evidence type="ECO:0000313" key="4">
    <source>
        <dbReference type="EMBL" id="OIP87448.1"/>
    </source>
</evidence>
<dbReference type="AlphaFoldDB" id="A0A1J5I8B7"/>
<gene>
    <name evidence="4" type="ORF">AUK05_01235</name>
</gene>
<dbReference type="EMBL" id="MNZO01000018">
    <property type="protein sequence ID" value="OIP87448.1"/>
    <property type="molecule type" value="Genomic_DNA"/>
</dbReference>
<evidence type="ECO:0000313" key="5">
    <source>
        <dbReference type="Proteomes" id="UP000182344"/>
    </source>
</evidence>